<dbReference type="Proteomes" id="UP000789901">
    <property type="component" value="Unassembled WGS sequence"/>
</dbReference>
<protein>
    <submittedName>
        <fullName evidence="1">24038_t:CDS:1</fullName>
    </submittedName>
</protein>
<dbReference type="EMBL" id="CAJVQB010156490">
    <property type="protein sequence ID" value="CAG8856126.1"/>
    <property type="molecule type" value="Genomic_DNA"/>
</dbReference>
<feature type="non-terminal residue" evidence="1">
    <location>
        <position position="1"/>
    </location>
</feature>
<name>A0ABN7XLC8_GIGMA</name>
<proteinExistence type="predicted"/>
<organism evidence="1 2">
    <name type="scientific">Gigaspora margarita</name>
    <dbReference type="NCBI Taxonomy" id="4874"/>
    <lineage>
        <taxon>Eukaryota</taxon>
        <taxon>Fungi</taxon>
        <taxon>Fungi incertae sedis</taxon>
        <taxon>Mucoromycota</taxon>
        <taxon>Glomeromycotina</taxon>
        <taxon>Glomeromycetes</taxon>
        <taxon>Diversisporales</taxon>
        <taxon>Gigasporaceae</taxon>
        <taxon>Gigaspora</taxon>
    </lineage>
</organism>
<keyword evidence="2" id="KW-1185">Reference proteome</keyword>
<gene>
    <name evidence="1" type="ORF">GMARGA_LOCUS44947</name>
</gene>
<evidence type="ECO:0000313" key="2">
    <source>
        <dbReference type="Proteomes" id="UP000789901"/>
    </source>
</evidence>
<reference evidence="1 2" key="1">
    <citation type="submission" date="2021-06" db="EMBL/GenBank/DDBJ databases">
        <authorList>
            <person name="Kallberg Y."/>
            <person name="Tangrot J."/>
            <person name="Rosling A."/>
        </authorList>
    </citation>
    <scope>NUCLEOTIDE SEQUENCE [LARGE SCALE GENOMIC DNA]</scope>
    <source>
        <strain evidence="1 2">120-4 pot B 10/14</strain>
    </source>
</reference>
<comment type="caution">
    <text evidence="1">The sequence shown here is derived from an EMBL/GenBank/DDBJ whole genome shotgun (WGS) entry which is preliminary data.</text>
</comment>
<sequence>RISILENVGGQMLHSNKKKFLLPPTPKLCMSDDEENLFIKESSILRSLSPASYISTPCTKSIVETVSAAS</sequence>
<evidence type="ECO:0000313" key="1">
    <source>
        <dbReference type="EMBL" id="CAG8856126.1"/>
    </source>
</evidence>
<accession>A0ABN7XLC8</accession>